<evidence type="ECO:0000256" key="3">
    <source>
        <dbReference type="ARBA" id="ARBA00022840"/>
    </source>
</evidence>
<protein>
    <submittedName>
        <fullName evidence="5">Urea ABC transporter ATP-binding protein UrtD</fullName>
    </submittedName>
</protein>
<dbReference type="InterPro" id="IPR003593">
    <property type="entry name" value="AAA+_ATPase"/>
</dbReference>
<dbReference type="InterPro" id="IPR051120">
    <property type="entry name" value="ABC_AA/LPS_Transport"/>
</dbReference>
<sequence length="260" mass="28263">MSGALLEVRGLSVVFDGFRALDGVDLTVEQGELRFLIGPNGAGKTTLVDVITGLTRPASGSVRFEGADLVGRKEHEIVRSGVGRTFQTSVVFEELTVVENLDLAASFRRPLWSLARRRRGVSEAVAAAMETTGLDLLADRPAGVLSHGQRQWLEIGMLIAQRPRLLLLDEPVAGMSAEERLRTGELLTEIARDHTVVVIEHDMDFLRRYASQVTVLHEGKVLVEGSVDQVRADPRVQEVYLGRAEERSTGAAAATAGEVK</sequence>
<evidence type="ECO:0000256" key="2">
    <source>
        <dbReference type="ARBA" id="ARBA00022741"/>
    </source>
</evidence>
<dbReference type="SUPFAM" id="SSF52540">
    <property type="entry name" value="P-loop containing nucleoside triphosphate hydrolases"/>
    <property type="match status" value="1"/>
</dbReference>
<dbReference type="InterPro" id="IPR027417">
    <property type="entry name" value="P-loop_NTPase"/>
</dbReference>
<dbReference type="GO" id="GO:0005524">
    <property type="term" value="F:ATP binding"/>
    <property type="evidence" value="ECO:0007669"/>
    <property type="project" value="UniProtKB-KW"/>
</dbReference>
<dbReference type="CDD" id="cd03219">
    <property type="entry name" value="ABC_Mj1267_LivG_branched"/>
    <property type="match status" value="1"/>
</dbReference>
<dbReference type="Gene3D" id="3.40.50.300">
    <property type="entry name" value="P-loop containing nucleotide triphosphate hydrolases"/>
    <property type="match status" value="1"/>
</dbReference>
<dbReference type="InterPro" id="IPR017781">
    <property type="entry name" value="ABC_transptr_urea_ATP-bd_UrtD"/>
</dbReference>
<organism evidence="5 6">
    <name type="scientific">Sphaerisporangium rhizosphaerae</name>
    <dbReference type="NCBI Taxonomy" id="2269375"/>
    <lineage>
        <taxon>Bacteria</taxon>
        <taxon>Bacillati</taxon>
        <taxon>Actinomycetota</taxon>
        <taxon>Actinomycetes</taxon>
        <taxon>Streptosporangiales</taxon>
        <taxon>Streptosporangiaceae</taxon>
        <taxon>Sphaerisporangium</taxon>
    </lineage>
</organism>
<reference evidence="6" key="1">
    <citation type="journal article" date="2019" name="Int. J. Syst. Evol. Microbiol.">
        <title>The Global Catalogue of Microorganisms (GCM) 10K type strain sequencing project: providing services to taxonomists for standard genome sequencing and annotation.</title>
        <authorList>
            <consortium name="The Broad Institute Genomics Platform"/>
            <consortium name="The Broad Institute Genome Sequencing Center for Infectious Disease"/>
            <person name="Wu L."/>
            <person name="Ma J."/>
        </authorList>
    </citation>
    <scope>NUCLEOTIDE SEQUENCE [LARGE SCALE GENOMIC DNA]</scope>
    <source>
        <strain evidence="6">CECT 7649</strain>
    </source>
</reference>
<dbReference type="Pfam" id="PF00005">
    <property type="entry name" value="ABC_tran"/>
    <property type="match status" value="1"/>
</dbReference>
<keyword evidence="2" id="KW-0547">Nucleotide-binding</keyword>
<evidence type="ECO:0000313" key="6">
    <source>
        <dbReference type="Proteomes" id="UP001596496"/>
    </source>
</evidence>
<dbReference type="RefSeq" id="WP_380823808.1">
    <property type="nucleotide sequence ID" value="NZ_JBHTCG010000001.1"/>
</dbReference>
<dbReference type="PANTHER" id="PTHR45772:SF8">
    <property type="entry name" value="HIGH-AFFINITY BRANCHED-CHAIN AMINO ACID TRANSPORT ATP-BINDING PROTEIN"/>
    <property type="match status" value="1"/>
</dbReference>
<evidence type="ECO:0000256" key="1">
    <source>
        <dbReference type="ARBA" id="ARBA00022448"/>
    </source>
</evidence>
<gene>
    <name evidence="5" type="primary">urtD</name>
    <name evidence="5" type="ORF">ACFQSB_01210</name>
</gene>
<dbReference type="PANTHER" id="PTHR45772">
    <property type="entry name" value="CONSERVED COMPONENT OF ABC TRANSPORTER FOR NATURAL AMINO ACIDS-RELATED"/>
    <property type="match status" value="1"/>
</dbReference>
<dbReference type="SMART" id="SM00382">
    <property type="entry name" value="AAA"/>
    <property type="match status" value="1"/>
</dbReference>
<dbReference type="EMBL" id="JBHTCG010000001">
    <property type="protein sequence ID" value="MFC7380802.1"/>
    <property type="molecule type" value="Genomic_DNA"/>
</dbReference>
<keyword evidence="6" id="KW-1185">Reference proteome</keyword>
<dbReference type="PROSITE" id="PS50893">
    <property type="entry name" value="ABC_TRANSPORTER_2"/>
    <property type="match status" value="1"/>
</dbReference>
<name>A0ABW2NVK0_9ACTN</name>
<keyword evidence="3 5" id="KW-0067">ATP-binding</keyword>
<comment type="caution">
    <text evidence="5">The sequence shown here is derived from an EMBL/GenBank/DDBJ whole genome shotgun (WGS) entry which is preliminary data.</text>
</comment>
<dbReference type="NCBIfam" id="TIGR03411">
    <property type="entry name" value="urea_trans_UrtD"/>
    <property type="match status" value="1"/>
</dbReference>
<dbReference type="InterPro" id="IPR003439">
    <property type="entry name" value="ABC_transporter-like_ATP-bd"/>
</dbReference>
<accession>A0ABW2NVK0</accession>
<evidence type="ECO:0000313" key="5">
    <source>
        <dbReference type="EMBL" id="MFC7380802.1"/>
    </source>
</evidence>
<dbReference type="Proteomes" id="UP001596496">
    <property type="component" value="Unassembled WGS sequence"/>
</dbReference>
<dbReference type="InterPro" id="IPR032823">
    <property type="entry name" value="BCA_ABC_TP_C"/>
</dbReference>
<evidence type="ECO:0000259" key="4">
    <source>
        <dbReference type="PROSITE" id="PS50893"/>
    </source>
</evidence>
<feature type="domain" description="ABC transporter" evidence="4">
    <location>
        <begin position="6"/>
        <end position="243"/>
    </location>
</feature>
<keyword evidence="1" id="KW-0813">Transport</keyword>
<proteinExistence type="predicted"/>
<dbReference type="Pfam" id="PF12399">
    <property type="entry name" value="BCA_ABC_TP_C"/>
    <property type="match status" value="1"/>
</dbReference>